<reference evidence="1 2" key="1">
    <citation type="submission" date="2023-12" db="EMBL/GenBank/DDBJ databases">
        <title>Draft Genome Sequences of Bordetella parapertussis clinical Isolates from Colombia, 2023.</title>
        <authorList>
            <person name="Montilla E.A."/>
            <person name="Rojas F."/>
            <person name="Vargas M.N."/>
            <person name="Bonilla V."/>
            <person name="Duarte C."/>
        </authorList>
    </citation>
    <scope>NUCLEOTIDE SEQUENCE [LARGE SCALE GENOMIC DNA]</scope>
    <source>
        <strain evidence="1 2">320001806</strain>
    </source>
</reference>
<keyword evidence="2" id="KW-1185">Reference proteome</keyword>
<accession>A0ABU5X7A7</accession>
<dbReference type="Gene3D" id="3.20.20.370">
    <property type="entry name" value="Glycoside hydrolase/deacetylase"/>
    <property type="match status" value="1"/>
</dbReference>
<evidence type="ECO:0000313" key="1">
    <source>
        <dbReference type="EMBL" id="MEB2664742.1"/>
    </source>
</evidence>
<gene>
    <name evidence="1" type="ORF">U5T69_16480</name>
</gene>
<sequence length="213" mass="22065">MSDAQAEWAAHICPDAGAALAALPPACRIVYLADGQAPALGRAVRALAADLVVGLSLDYPPGLDPRERGAAAPDTELEDALLARLAGFAAIARRWDRPLRTVGCHGALALDVADDERTTQVVARMLQRYDPALSMAVPAGRRGIAVAHHCGIAVVREAWARAPSSGAADMSSVRVDRYRLCLDAGAPGLSPLPAQARRAAAAGFRGFASDGAT</sequence>
<dbReference type="InterPro" id="IPR005501">
    <property type="entry name" value="LamB/YcsF/PxpA-like"/>
</dbReference>
<comment type="caution">
    <text evidence="1">The sequence shown here is derived from an EMBL/GenBank/DDBJ whole genome shotgun (WGS) entry which is preliminary data.</text>
</comment>
<dbReference type="GeneID" id="93204522"/>
<dbReference type="RefSeq" id="WP_010928709.1">
    <property type="nucleotide sequence ID" value="NZ_AP019378.2"/>
</dbReference>
<dbReference type="EMBL" id="JAXUBE010000069">
    <property type="protein sequence ID" value="MEB2664742.1"/>
    <property type="molecule type" value="Genomic_DNA"/>
</dbReference>
<dbReference type="Pfam" id="PF03746">
    <property type="entry name" value="LamB_YcsF"/>
    <property type="match status" value="1"/>
</dbReference>
<organism evidence="1 2">
    <name type="scientific">Bordetella parapertussis</name>
    <dbReference type="NCBI Taxonomy" id="519"/>
    <lineage>
        <taxon>Bacteria</taxon>
        <taxon>Pseudomonadati</taxon>
        <taxon>Pseudomonadota</taxon>
        <taxon>Betaproteobacteria</taxon>
        <taxon>Burkholderiales</taxon>
        <taxon>Alcaligenaceae</taxon>
        <taxon>Bordetella</taxon>
    </lineage>
</organism>
<dbReference type="Proteomes" id="UP001324595">
    <property type="component" value="Unassembled WGS sequence"/>
</dbReference>
<protein>
    <submittedName>
        <fullName evidence="1">LamB/YcsF family protein</fullName>
    </submittedName>
</protein>
<name>A0ABU5X7A7_BORPP</name>
<evidence type="ECO:0000313" key="2">
    <source>
        <dbReference type="Proteomes" id="UP001324595"/>
    </source>
</evidence>
<dbReference type="InterPro" id="IPR011330">
    <property type="entry name" value="Glyco_hydro/deAcase_b/a-brl"/>
</dbReference>
<proteinExistence type="predicted"/>
<dbReference type="SUPFAM" id="SSF88713">
    <property type="entry name" value="Glycoside hydrolase/deacetylase"/>
    <property type="match status" value="1"/>
</dbReference>